<evidence type="ECO:0000256" key="3">
    <source>
        <dbReference type="ARBA" id="ARBA00016011"/>
    </source>
</evidence>
<evidence type="ECO:0000259" key="9">
    <source>
        <dbReference type="Pfam" id="PF04042"/>
    </source>
</evidence>
<dbReference type="InterPro" id="IPR007185">
    <property type="entry name" value="DNA_pol_a/d/e_bsu"/>
</dbReference>
<dbReference type="EMBL" id="JAXLQG010000007">
    <property type="protein sequence ID" value="KAK5537737.1"/>
    <property type="molecule type" value="Genomic_DNA"/>
</dbReference>
<comment type="caution">
    <text evidence="10">The sequence shown here is derived from an EMBL/GenBank/DDBJ whole genome shotgun (WGS) entry which is preliminary data.</text>
</comment>
<comment type="similarity">
    <text evidence="2">Belongs to the DNA polymerase epsilon subunit B family.</text>
</comment>
<feature type="region of interest" description="Disordered" evidence="8">
    <location>
        <begin position="1"/>
        <end position="44"/>
    </location>
</feature>
<sequence length="899" mass="96928">MVEGELPAPSESVTFSSSKKSPTTRRAPPTFASTKTTLQASTSHQKTELLYDSLQFMHKMEGPVSTPRLPAQSFKRNTAAAKEQLLSSSPGFGTPAYPIASRQPAIRQPFAPPLNNAANNVPTVLSILLPPQTLRPVAFRTLTKKHNLTLTSSGLGLLSTFVGKFCGSGWREEGLAERVLDEIAKTWKRNGGGLIIEDGPDKKLSGILKLLEPCMSGGRLDTGKLSRTNSSVGGSSLSRSSSLVDRPGMNRDDSQTSLGLSGLNVEEGDPDGEDHSLDIRSYLKVISAFDQPKLLYSMAKKTLEPMSGSATLLPPIQHKISMFRNRYHLVHQRLMRNESFQTPSFSTSGRPPSLLHSGSSAATLQQAYKITPISNLLGRSGSSHLLLGLLVHSAAGDLSLTDLSGSVVLDLSIARPIPANGAWFCPGMIVLVEGTYQEDGSHSSNLGAAAGVGGQIKGQFIAETVAGPPAERRGLTIGSSNGLDAENMNVHTSVGAGFGWIDFLGVGSDKGVGSQMRRLRRRFYSPSLPNTISVSNTDADADADAGEEHDHHLPRTKIAILAECTLDSPRTLEAIRAILSSYNTSAGDADDLPLSVVLMGNFVSTASMAGSTKGGSVEYKEAFDALASILSDFPFLLANTTFVFVPGDNDPWASSFSSGGACVLPRQGVPEVFTSRIRRTIASANSERKDKDKDRNPTTGDVVWTSNPARLSLFGPLEEIVLFRDDITSRFRRNAVTFSKPEDEDEDELDMTNDQNQDGNGEFMDSDETHNLDRRVHEATSHLPQQQNTNTAHSTQAARKLIKTILDQSHLAPFTHSIRPVFWDHAASLSLYPLPTALVLADAEMPGFAISYEGCHVMNPGRVVDELALSRATGRGSGVGRWVEFDVMKSKGEMREVRF</sequence>
<keyword evidence="10" id="KW-0239">DNA-directed DNA polymerase</keyword>
<keyword evidence="11" id="KW-1185">Reference proteome</keyword>
<evidence type="ECO:0000256" key="1">
    <source>
        <dbReference type="ARBA" id="ARBA00004123"/>
    </source>
</evidence>
<keyword evidence="6" id="KW-0539">Nucleus</keyword>
<feature type="compositionally biased region" description="Low complexity" evidence="8">
    <location>
        <begin position="226"/>
        <end position="244"/>
    </location>
</feature>
<feature type="compositionally biased region" description="Polar residues" evidence="8">
    <location>
        <begin position="31"/>
        <end position="44"/>
    </location>
</feature>
<keyword evidence="10" id="KW-0548">Nucleotidyltransferase</keyword>
<dbReference type="InterPro" id="IPR016266">
    <property type="entry name" value="POLE2"/>
</dbReference>
<gene>
    <name evidence="10" type="primary">DPB2</name>
    <name evidence="10" type="ORF">LTR25_004989</name>
</gene>
<feature type="compositionally biased region" description="Basic and acidic residues" evidence="8">
    <location>
        <begin position="686"/>
        <end position="696"/>
    </location>
</feature>
<dbReference type="PANTHER" id="PTHR12708:SF0">
    <property type="entry name" value="DNA POLYMERASE EPSILON SUBUNIT 2"/>
    <property type="match status" value="1"/>
</dbReference>
<dbReference type="PANTHER" id="PTHR12708">
    <property type="entry name" value="DNA POLYMERASE EPSILON SUBUNIT B"/>
    <property type="match status" value="1"/>
</dbReference>
<name>A0AAV9Q802_9PEZI</name>
<dbReference type="AlphaFoldDB" id="A0AAV9Q802"/>
<feature type="compositionally biased region" description="Acidic residues" evidence="8">
    <location>
        <begin position="742"/>
        <end position="751"/>
    </location>
</feature>
<accession>A0AAV9Q802</accession>
<evidence type="ECO:0000256" key="8">
    <source>
        <dbReference type="SAM" id="MobiDB-lite"/>
    </source>
</evidence>
<evidence type="ECO:0000256" key="6">
    <source>
        <dbReference type="ARBA" id="ARBA00023242"/>
    </source>
</evidence>
<keyword evidence="4" id="KW-0235">DNA replication</keyword>
<evidence type="ECO:0000256" key="7">
    <source>
        <dbReference type="ARBA" id="ARBA00032930"/>
    </source>
</evidence>
<evidence type="ECO:0000256" key="2">
    <source>
        <dbReference type="ARBA" id="ARBA00009560"/>
    </source>
</evidence>
<feature type="region of interest" description="Disordered" evidence="8">
    <location>
        <begin position="683"/>
        <end position="702"/>
    </location>
</feature>
<dbReference type="GO" id="GO:0008622">
    <property type="term" value="C:epsilon DNA polymerase complex"/>
    <property type="evidence" value="ECO:0007669"/>
    <property type="project" value="InterPro"/>
</dbReference>
<reference evidence="10 11" key="1">
    <citation type="submission" date="2023-06" db="EMBL/GenBank/DDBJ databases">
        <title>Black Yeasts Isolated from many extreme environments.</title>
        <authorList>
            <person name="Coleine C."/>
            <person name="Stajich J.E."/>
            <person name="Selbmann L."/>
        </authorList>
    </citation>
    <scope>NUCLEOTIDE SEQUENCE [LARGE SCALE GENOMIC DNA]</scope>
    <source>
        <strain evidence="10 11">CCFEE 5887</strain>
    </source>
</reference>
<evidence type="ECO:0000313" key="11">
    <source>
        <dbReference type="Proteomes" id="UP001345827"/>
    </source>
</evidence>
<comment type="subcellular location">
    <subcellularLocation>
        <location evidence="1">Nucleus</location>
    </subcellularLocation>
</comment>
<feature type="compositionally biased region" description="Low complexity" evidence="8">
    <location>
        <begin position="9"/>
        <end position="21"/>
    </location>
</feature>
<dbReference type="Pfam" id="PF04042">
    <property type="entry name" value="DNA_pol_E_B"/>
    <property type="match status" value="1"/>
</dbReference>
<dbReference type="GO" id="GO:0006261">
    <property type="term" value="P:DNA-templated DNA replication"/>
    <property type="evidence" value="ECO:0007669"/>
    <property type="project" value="InterPro"/>
</dbReference>
<evidence type="ECO:0000313" key="10">
    <source>
        <dbReference type="EMBL" id="KAK5537737.1"/>
    </source>
</evidence>
<dbReference type="GO" id="GO:0042276">
    <property type="term" value="P:error-prone translesion synthesis"/>
    <property type="evidence" value="ECO:0007669"/>
    <property type="project" value="TreeGrafter"/>
</dbReference>
<feature type="domain" description="DNA polymerase alpha/delta/epsilon subunit B" evidence="9">
    <location>
        <begin position="558"/>
        <end position="848"/>
    </location>
</feature>
<organism evidence="10 11">
    <name type="scientific">Vermiconidia calcicola</name>
    <dbReference type="NCBI Taxonomy" id="1690605"/>
    <lineage>
        <taxon>Eukaryota</taxon>
        <taxon>Fungi</taxon>
        <taxon>Dikarya</taxon>
        <taxon>Ascomycota</taxon>
        <taxon>Pezizomycotina</taxon>
        <taxon>Dothideomycetes</taxon>
        <taxon>Dothideomycetidae</taxon>
        <taxon>Mycosphaerellales</taxon>
        <taxon>Extremaceae</taxon>
        <taxon>Vermiconidia</taxon>
    </lineage>
</organism>
<dbReference type="GO" id="GO:0003887">
    <property type="term" value="F:DNA-directed DNA polymerase activity"/>
    <property type="evidence" value="ECO:0007669"/>
    <property type="project" value="UniProtKB-KW"/>
</dbReference>
<dbReference type="GO" id="GO:0003677">
    <property type="term" value="F:DNA binding"/>
    <property type="evidence" value="ECO:0007669"/>
    <property type="project" value="UniProtKB-KW"/>
</dbReference>
<keyword evidence="10" id="KW-0808">Transferase</keyword>
<feature type="region of interest" description="Disordered" evidence="8">
    <location>
        <begin position="738"/>
        <end position="767"/>
    </location>
</feature>
<feature type="region of interest" description="Disordered" evidence="8">
    <location>
        <begin position="221"/>
        <end position="273"/>
    </location>
</feature>
<protein>
    <recommendedName>
        <fullName evidence="3">DNA polymerase epsilon subunit B</fullName>
    </recommendedName>
    <alternativeName>
        <fullName evidence="7">DNA polymerase II subunit 2</fullName>
    </alternativeName>
</protein>
<dbReference type="Proteomes" id="UP001345827">
    <property type="component" value="Unassembled WGS sequence"/>
</dbReference>
<proteinExistence type="inferred from homology"/>
<evidence type="ECO:0000256" key="4">
    <source>
        <dbReference type="ARBA" id="ARBA00022705"/>
    </source>
</evidence>
<keyword evidence="5" id="KW-0238">DNA-binding</keyword>
<evidence type="ECO:0000256" key="5">
    <source>
        <dbReference type="ARBA" id="ARBA00023125"/>
    </source>
</evidence>